<dbReference type="OrthoDB" id="569879at2"/>
<evidence type="ECO:0000259" key="1">
    <source>
        <dbReference type="PROSITE" id="PS50965"/>
    </source>
</evidence>
<organism evidence="2 3">
    <name type="scientific">Scopulibacillus darangshiensis</name>
    <dbReference type="NCBI Taxonomy" id="442528"/>
    <lineage>
        <taxon>Bacteria</taxon>
        <taxon>Bacillati</taxon>
        <taxon>Bacillota</taxon>
        <taxon>Bacilli</taxon>
        <taxon>Bacillales</taxon>
        <taxon>Sporolactobacillaceae</taxon>
        <taxon>Scopulibacillus</taxon>
    </lineage>
</organism>
<comment type="caution">
    <text evidence="2">The sequence shown here is derived from an EMBL/GenBank/DDBJ whole genome shotgun (WGS) entry which is preliminary data.</text>
</comment>
<evidence type="ECO:0000313" key="2">
    <source>
        <dbReference type="EMBL" id="TCP19519.1"/>
    </source>
</evidence>
<feature type="domain" description="NERD" evidence="1">
    <location>
        <begin position="41"/>
        <end position="158"/>
    </location>
</feature>
<dbReference type="EMBL" id="SLXK01000061">
    <property type="protein sequence ID" value="TCP19519.1"/>
    <property type="molecule type" value="Genomic_DNA"/>
</dbReference>
<reference evidence="2 3" key="1">
    <citation type="submission" date="2019-03" db="EMBL/GenBank/DDBJ databases">
        <title>Genomic Encyclopedia of Type Strains, Phase IV (KMG-IV): sequencing the most valuable type-strain genomes for metagenomic binning, comparative biology and taxonomic classification.</title>
        <authorList>
            <person name="Goeker M."/>
        </authorList>
    </citation>
    <scope>NUCLEOTIDE SEQUENCE [LARGE SCALE GENOMIC DNA]</scope>
    <source>
        <strain evidence="2 3">DSM 19377</strain>
    </source>
</reference>
<accession>A0A4R2NE13</accession>
<dbReference type="InterPro" id="IPR011528">
    <property type="entry name" value="NERD"/>
</dbReference>
<keyword evidence="3" id="KW-1185">Reference proteome</keyword>
<dbReference type="Proteomes" id="UP000295416">
    <property type="component" value="Unassembled WGS sequence"/>
</dbReference>
<sequence>MIVKKRTVPLKILCNEALLRSIPPRHPKRSIIEMDLKNRRSGFQGEQSIDYYLHLLPESQYHIFHDLRLTVDGRFYFQIDNLLNSLNFHLIVEVKNYSGTILYDHKTNQFFQIVKGIKKSIDNPLSQVKRHKRQLKDWKSKHNFTNVPIEYLVVFGNPATILETTSDTTQVFKRIVRPEQLLDKIEEFEGLYPNQVLDNVKINDLDRQLLRAHTPPSIDIFQTYGMTSAELIIGVRCPACGSYPMNRENRKWLCPACGNISMDAHKRTILDYLLIHGTITNQQCRENLLLPTRNVAYKMLKSLNLPYTGVGTRRTYHLPPQAQLSTYLNKNGLV</sequence>
<proteinExistence type="predicted"/>
<evidence type="ECO:0000313" key="3">
    <source>
        <dbReference type="Proteomes" id="UP000295416"/>
    </source>
</evidence>
<dbReference type="AlphaFoldDB" id="A0A4R2NE13"/>
<gene>
    <name evidence="2" type="ORF">EV207_1611</name>
</gene>
<dbReference type="RefSeq" id="WP_132748322.1">
    <property type="nucleotide sequence ID" value="NZ_SLXK01000061.1"/>
</dbReference>
<name>A0A4R2NE13_9BACL</name>
<protein>
    <submittedName>
        <fullName evidence="2">Nuclease-like protein</fullName>
    </submittedName>
</protein>
<dbReference type="Pfam" id="PF08378">
    <property type="entry name" value="NERD"/>
    <property type="match status" value="1"/>
</dbReference>
<dbReference type="PROSITE" id="PS50965">
    <property type="entry name" value="NERD"/>
    <property type="match status" value="1"/>
</dbReference>